<dbReference type="Proteomes" id="UP000546324">
    <property type="component" value="Unassembled WGS sequence"/>
</dbReference>
<keyword evidence="3" id="KW-1185">Reference proteome</keyword>
<dbReference type="InterPro" id="IPR046540">
    <property type="entry name" value="DMFA2_C"/>
</dbReference>
<comment type="caution">
    <text evidence="2">The sequence shown here is derived from an EMBL/GenBank/DDBJ whole genome shotgun (WGS) entry which is preliminary data.</text>
</comment>
<protein>
    <recommendedName>
        <fullName evidence="1">N,N-dimethylformamidase beta subunit-like C-terminal domain-containing protein</fullName>
    </recommendedName>
</protein>
<dbReference type="AlphaFoldDB" id="A0A7X0L174"/>
<dbReference type="Pfam" id="PF20254">
    <property type="entry name" value="DMFA2_C"/>
    <property type="match status" value="1"/>
</dbReference>
<reference evidence="2 3" key="1">
    <citation type="submission" date="2020-08" db="EMBL/GenBank/DDBJ databases">
        <title>Sequencing the genomes of 1000 actinobacteria strains.</title>
        <authorList>
            <person name="Klenk H.-P."/>
        </authorList>
    </citation>
    <scope>NUCLEOTIDE SEQUENCE [LARGE SCALE GENOMIC DNA]</scope>
    <source>
        <strain evidence="2 3">DSM 43675</strain>
    </source>
</reference>
<dbReference type="EMBL" id="JACHMQ010000001">
    <property type="protein sequence ID" value="MBB6398220.1"/>
    <property type="molecule type" value="Genomic_DNA"/>
</dbReference>
<evidence type="ECO:0000313" key="3">
    <source>
        <dbReference type="Proteomes" id="UP000546324"/>
    </source>
</evidence>
<dbReference type="RefSeq" id="WP_185028995.1">
    <property type="nucleotide sequence ID" value="NZ_JACHMQ010000001.1"/>
</dbReference>
<proteinExistence type="predicted"/>
<feature type="domain" description="N,N-dimethylformamidase beta subunit-like C-terminal" evidence="1">
    <location>
        <begin position="29"/>
        <end position="89"/>
    </location>
</feature>
<evidence type="ECO:0000259" key="1">
    <source>
        <dbReference type="Pfam" id="PF20254"/>
    </source>
</evidence>
<evidence type="ECO:0000313" key="2">
    <source>
        <dbReference type="EMBL" id="MBB6398220.1"/>
    </source>
</evidence>
<organism evidence="2 3">
    <name type="scientific">Actinomadura coerulea</name>
    <dbReference type="NCBI Taxonomy" id="46159"/>
    <lineage>
        <taxon>Bacteria</taxon>
        <taxon>Bacillati</taxon>
        <taxon>Actinomycetota</taxon>
        <taxon>Actinomycetes</taxon>
        <taxon>Streptosporangiales</taxon>
        <taxon>Thermomonosporaceae</taxon>
        <taxon>Actinomadura</taxon>
    </lineage>
</organism>
<gene>
    <name evidence="2" type="ORF">BKA00_005134</name>
</gene>
<accession>A0A7X0L174</accession>
<name>A0A7X0L174_9ACTN</name>
<sequence>MSLAYATDNDLHSDPALLGKARGLLTLGLGPEADVIARGGPTPPTLEIVGRSPISCGTGSAVPHASYYTTRSGAWVFATGTMRWVCVMRGRACGHGVNEAGSAFVTRVTDTLVRAMAAGPLGHGHPFRPNPKELAVAP</sequence>